<proteinExistence type="predicted"/>
<feature type="non-terminal residue" evidence="1">
    <location>
        <position position="1"/>
    </location>
</feature>
<reference evidence="1" key="1">
    <citation type="journal article" date="2014" name="Front. Microbiol.">
        <title>High frequency of phylogenetically diverse reductive dehalogenase-homologous genes in deep subseafloor sedimentary metagenomes.</title>
        <authorList>
            <person name="Kawai M."/>
            <person name="Futagami T."/>
            <person name="Toyoda A."/>
            <person name="Takaki Y."/>
            <person name="Nishi S."/>
            <person name="Hori S."/>
            <person name="Arai W."/>
            <person name="Tsubouchi T."/>
            <person name="Morono Y."/>
            <person name="Uchiyama I."/>
            <person name="Ito T."/>
            <person name="Fujiyama A."/>
            <person name="Inagaki F."/>
            <person name="Takami H."/>
        </authorList>
    </citation>
    <scope>NUCLEOTIDE SEQUENCE</scope>
    <source>
        <strain evidence="1">Expedition CK06-06</strain>
    </source>
</reference>
<comment type="caution">
    <text evidence="1">The sequence shown here is derived from an EMBL/GenBank/DDBJ whole genome shotgun (WGS) entry which is preliminary data.</text>
</comment>
<gene>
    <name evidence="1" type="ORF">S03H2_19301</name>
</gene>
<dbReference type="AlphaFoldDB" id="X1GT04"/>
<protein>
    <submittedName>
        <fullName evidence="1">Uncharacterized protein</fullName>
    </submittedName>
</protein>
<evidence type="ECO:0000313" key="1">
    <source>
        <dbReference type="EMBL" id="GAH44754.1"/>
    </source>
</evidence>
<name>X1GT04_9ZZZZ</name>
<accession>X1GT04</accession>
<organism evidence="1">
    <name type="scientific">marine sediment metagenome</name>
    <dbReference type="NCBI Taxonomy" id="412755"/>
    <lineage>
        <taxon>unclassified sequences</taxon>
        <taxon>metagenomes</taxon>
        <taxon>ecological metagenomes</taxon>
    </lineage>
</organism>
<dbReference type="EMBL" id="BARU01010069">
    <property type="protein sequence ID" value="GAH44754.1"/>
    <property type="molecule type" value="Genomic_DNA"/>
</dbReference>
<feature type="non-terminal residue" evidence="1">
    <location>
        <position position="312"/>
    </location>
</feature>
<sequence length="312" mass="35190">GDNTTLFFQFNISDSDTAEYYNFTIWSIGTNISADYHAIFGQLNYDLLNDGLFSDDNITWFKYYFSANSTALAINNFTFALFAIYNYTLGYPYPHYPWGSPFLPITKSGNIYEFSDVEPYADDFFYSEHLYRFTMVLAYGNETKFTININNTHINWTSAPIQNTDIIPDYRSGFLAGAEIRNSTTQKPDWLVGTTTNLTGYLYYPDGESESTQTTSFINTVFGNASVLIPGDMIDQVGTYQLYLIWTNSPTGGSNPDATLIDQAGVVNLTFIISHNTSLIMVGSQFEDFTTYIGDEPFIISSYLDVDKGETI</sequence>